<dbReference type="Gene3D" id="3.40.109.10">
    <property type="entry name" value="NADH Oxidase"/>
    <property type="match status" value="2"/>
</dbReference>
<comment type="caution">
    <text evidence="4">The sequence shown here is derived from an EMBL/GenBank/DDBJ whole genome shotgun (WGS) entry which is preliminary data.</text>
</comment>
<dbReference type="AlphaFoldDB" id="A0A395XUM0"/>
<dbReference type="SUPFAM" id="SSF55469">
    <property type="entry name" value="FMN-dependent nitroreductase-like"/>
    <property type="match status" value="1"/>
</dbReference>
<dbReference type="InterPro" id="IPR029479">
    <property type="entry name" value="Nitroreductase"/>
</dbReference>
<dbReference type="EMBL" id="QSAJ01000004">
    <property type="protein sequence ID" value="RGW55270.1"/>
    <property type="molecule type" value="Genomic_DNA"/>
</dbReference>
<protein>
    <submittedName>
        <fullName evidence="4">Nitroreductase</fullName>
    </submittedName>
</protein>
<dbReference type="PANTHER" id="PTHR43673">
    <property type="entry name" value="NAD(P)H NITROREDUCTASE YDGI-RELATED"/>
    <property type="match status" value="1"/>
</dbReference>
<dbReference type="GO" id="GO:0016491">
    <property type="term" value="F:oxidoreductase activity"/>
    <property type="evidence" value="ECO:0007669"/>
    <property type="project" value="UniProtKB-KW"/>
</dbReference>
<evidence type="ECO:0000256" key="2">
    <source>
        <dbReference type="ARBA" id="ARBA00023002"/>
    </source>
</evidence>
<reference evidence="4 5" key="1">
    <citation type="submission" date="2018-08" db="EMBL/GenBank/DDBJ databases">
        <title>A genome reference for cultivated species of the human gut microbiota.</title>
        <authorList>
            <person name="Zou Y."/>
            <person name="Xue W."/>
            <person name="Luo G."/>
        </authorList>
    </citation>
    <scope>NUCLEOTIDE SEQUENCE [LARGE SCALE GENOMIC DNA]</scope>
    <source>
        <strain evidence="4 5">AF12-11</strain>
    </source>
</reference>
<dbReference type="PANTHER" id="PTHR43673:SF10">
    <property type="entry name" value="NADH DEHYDROGENASE_NAD(P)H NITROREDUCTASE XCC3605-RELATED"/>
    <property type="match status" value="1"/>
</dbReference>
<dbReference type="Proteomes" id="UP000266376">
    <property type="component" value="Unassembled WGS sequence"/>
</dbReference>
<keyword evidence="2" id="KW-0560">Oxidoreductase</keyword>
<evidence type="ECO:0000313" key="5">
    <source>
        <dbReference type="Proteomes" id="UP000266376"/>
    </source>
</evidence>
<evidence type="ECO:0000313" key="4">
    <source>
        <dbReference type="EMBL" id="RGW55270.1"/>
    </source>
</evidence>
<dbReference type="Pfam" id="PF00881">
    <property type="entry name" value="Nitroreductase"/>
    <property type="match status" value="1"/>
</dbReference>
<feature type="domain" description="Nitroreductase" evidence="3">
    <location>
        <begin position="9"/>
        <end position="159"/>
    </location>
</feature>
<dbReference type="InterPro" id="IPR000415">
    <property type="entry name" value="Nitroreductase-like"/>
</dbReference>
<evidence type="ECO:0000259" key="3">
    <source>
        <dbReference type="Pfam" id="PF00881"/>
    </source>
</evidence>
<accession>A0A395XUM0</accession>
<organism evidence="4 5">
    <name type="scientific">Dorea formicigenerans</name>
    <dbReference type="NCBI Taxonomy" id="39486"/>
    <lineage>
        <taxon>Bacteria</taxon>
        <taxon>Bacillati</taxon>
        <taxon>Bacillota</taxon>
        <taxon>Clostridia</taxon>
        <taxon>Lachnospirales</taxon>
        <taxon>Lachnospiraceae</taxon>
        <taxon>Dorea</taxon>
    </lineage>
</organism>
<evidence type="ECO:0000256" key="1">
    <source>
        <dbReference type="ARBA" id="ARBA00007118"/>
    </source>
</evidence>
<proteinExistence type="inferred from homology"/>
<sequence>MELQAAFETRRSIRHYDPEKKVTKGQVETLIKAASLAPSWKNTQTSRYYCVLSEDKIEEVREKCLPEFNQKNSAGAGALIVTTFVKGLVGFNKEGIAENEVGDGWGYYDLGLQNENLLLKATELGLDTLVMGIRDAAPIREILNVPETENVVAVIAVGYKAKEASMPKRKDVEEVAKFF</sequence>
<comment type="similarity">
    <text evidence="1">Belongs to the nitroreductase family.</text>
</comment>
<gene>
    <name evidence="4" type="ORF">DWV67_02715</name>
</gene>
<name>A0A395XUM0_9FIRM</name>